<dbReference type="Proteomes" id="UP000295807">
    <property type="component" value="Unassembled WGS sequence"/>
</dbReference>
<evidence type="ECO:0000313" key="5">
    <source>
        <dbReference type="EMBL" id="TCS90150.1"/>
    </source>
</evidence>
<dbReference type="Pfam" id="PF13181">
    <property type="entry name" value="TPR_8"/>
    <property type="match status" value="1"/>
</dbReference>
<evidence type="ECO:0000313" key="6">
    <source>
        <dbReference type="Proteomes" id="UP000295807"/>
    </source>
</evidence>
<feature type="region of interest" description="Disordered" evidence="4">
    <location>
        <begin position="494"/>
        <end position="525"/>
    </location>
</feature>
<feature type="repeat" description="TPR" evidence="3">
    <location>
        <begin position="236"/>
        <end position="269"/>
    </location>
</feature>
<organism evidence="5 6">
    <name type="scientific">Anseongella ginsenosidimutans</name>
    <dbReference type="NCBI Taxonomy" id="496056"/>
    <lineage>
        <taxon>Bacteria</taxon>
        <taxon>Pseudomonadati</taxon>
        <taxon>Bacteroidota</taxon>
        <taxon>Sphingobacteriia</taxon>
        <taxon>Sphingobacteriales</taxon>
        <taxon>Sphingobacteriaceae</taxon>
        <taxon>Anseongella</taxon>
    </lineage>
</organism>
<reference evidence="5 6" key="1">
    <citation type="submission" date="2019-03" db="EMBL/GenBank/DDBJ databases">
        <title>Genomic Encyclopedia of Type Strains, Phase IV (KMG-IV): sequencing the most valuable type-strain genomes for metagenomic binning, comparative biology and taxonomic classification.</title>
        <authorList>
            <person name="Goeker M."/>
        </authorList>
    </citation>
    <scope>NUCLEOTIDE SEQUENCE [LARGE SCALE GENOMIC DNA]</scope>
    <source>
        <strain evidence="5 6">DSM 21100</strain>
    </source>
</reference>
<name>A0A4R3KZU5_9SPHI</name>
<comment type="caution">
    <text evidence="5">The sequence shown here is derived from an EMBL/GenBank/DDBJ whole genome shotgun (WGS) entry which is preliminary data.</text>
</comment>
<dbReference type="SMART" id="SM00028">
    <property type="entry name" value="TPR"/>
    <property type="match status" value="4"/>
</dbReference>
<dbReference type="InterPro" id="IPR051685">
    <property type="entry name" value="Ycf3/AcsC/BcsC/TPR_MFPF"/>
</dbReference>
<keyword evidence="1" id="KW-0677">Repeat</keyword>
<evidence type="ECO:0000256" key="3">
    <source>
        <dbReference type="PROSITE-ProRule" id="PRU00339"/>
    </source>
</evidence>
<dbReference type="AlphaFoldDB" id="A0A4R3KZU5"/>
<keyword evidence="2 3" id="KW-0802">TPR repeat</keyword>
<dbReference type="EMBL" id="SMAD01000001">
    <property type="protein sequence ID" value="TCS90150.1"/>
    <property type="molecule type" value="Genomic_DNA"/>
</dbReference>
<sequence>MYYELSILALQLTDLKRFAGIILPVALLVLVSSCRSSRTNDAGFFKRAYHNITARYNGYFNAKQLYGETINAFEQGYIDSYDQLLPVIRVPGESQSQDLAASMGSVISKASEMIDRHEISRWTDDAYLLIGKANFYRYDLDNALLSLQYVYNEYEDNDIRQEALAWIGLSNLLKERYQDAETAFDIALSNIDSSASAAPFVYAAAAWFNIQRDNLNLAVPLLKKAGETVREREAAIRYAYITGQLYERMGQPDSAVTYYSRVIELKPDYEIIFNTRLSIARLYNVTAPGGEGIEQELWEMMEDEKNKDYIDQLYYVLGTIAEKKGNIPEAINYYTLSARTSTLNKNQKGVAYLGIAEIWFRAGDYDKARQYYDSTMTSLSANYPGYDQVLYKSGKLKALSENTRIIQREDSLQRLALIPAGERMKIVDRLVKELLAKKAEEQKLATQALSSGFSRGQGSSLVGRVGAGSWYFYNTTALSQGYSEFLRRWSNRPNESNWRRSNKQSLAGVEPDVSVSPGEQERAAANDPEALREALLAGIPFEPDQLDSSNYRIISAYYEMAGIYENDLLSPAEAIRYYEELMERYPGNKHSPSVYYSLYKLYQGIDPAKSETYKNIVLTEYPESDYALVINNPGSVLARAEQTDSRLGPFYEETYRLFQEGQYAEVISRCQAPEVSRTTPTLAAKFALLHALAVGRTDSIPQFTASLERVSTSFSEEEPGRRARAWLTYVQTHPDEFSGRMPALLEGGSWLTDFDAIQRRMAERARREAAALARAREEAERNSYFKIPGPSEPFVVVIAVNDPSLNLNSTRFGLGQLNRRLYEGKNYQHQVKTVNNETQLLSVGSFADMQAARDYYETLLQHRGALIKAPEEKTSVFYLTASNFERLVNAGTVRDYRYYFRVNFLSGKAGRQAAAETRTLPEESTAPGADSLAAEEAGLPEASSLPGADSLAAAPPVTSAAEEAGLPEEGSLPEADKEPGTDSLAASPSGAVPSEEAVPAGNAPEETPAEAVKEALAEAAEETPAETPAAGAVSSRFSPEAEDAKYLLVVAVNDAEMNLNSTRLGIGLFNRGYYNRMDYKHNSKKVNNETQLISVTIFSSRQEAEAYYQAFMNRREQIVKAPDAKTDIFLITRDNFLLLDSQQIVNEYVNYFNNNYRRADE</sequence>
<dbReference type="SUPFAM" id="SSF48452">
    <property type="entry name" value="TPR-like"/>
    <property type="match status" value="1"/>
</dbReference>
<dbReference type="Gene3D" id="1.25.40.10">
    <property type="entry name" value="Tetratricopeptide repeat domain"/>
    <property type="match status" value="4"/>
</dbReference>
<dbReference type="Pfam" id="PF13174">
    <property type="entry name" value="TPR_6"/>
    <property type="match status" value="1"/>
</dbReference>
<dbReference type="PANTHER" id="PTHR44943:SF8">
    <property type="entry name" value="TPR REPEAT-CONTAINING PROTEIN MJ0263"/>
    <property type="match status" value="1"/>
</dbReference>
<accession>A0A4R3KZU5</accession>
<evidence type="ECO:0000256" key="1">
    <source>
        <dbReference type="ARBA" id="ARBA00022737"/>
    </source>
</evidence>
<evidence type="ECO:0000256" key="2">
    <source>
        <dbReference type="ARBA" id="ARBA00022803"/>
    </source>
</evidence>
<keyword evidence="6" id="KW-1185">Reference proteome</keyword>
<dbReference type="PANTHER" id="PTHR44943">
    <property type="entry name" value="CELLULOSE SYNTHASE OPERON PROTEIN C"/>
    <property type="match status" value="1"/>
</dbReference>
<evidence type="ECO:0000256" key="4">
    <source>
        <dbReference type="SAM" id="MobiDB-lite"/>
    </source>
</evidence>
<feature type="region of interest" description="Disordered" evidence="4">
    <location>
        <begin position="936"/>
        <end position="1036"/>
    </location>
</feature>
<gene>
    <name evidence="5" type="ORF">EDD80_101349</name>
</gene>
<proteinExistence type="predicted"/>
<dbReference type="InterPro" id="IPR011990">
    <property type="entry name" value="TPR-like_helical_dom_sf"/>
</dbReference>
<dbReference type="InterPro" id="IPR019734">
    <property type="entry name" value="TPR_rpt"/>
</dbReference>
<dbReference type="PROSITE" id="PS50005">
    <property type="entry name" value="TPR"/>
    <property type="match status" value="1"/>
</dbReference>
<protein>
    <submittedName>
        <fullName evidence="5">Tetratricopeptide repeat protein</fullName>
    </submittedName>
</protein>